<dbReference type="PANTHER" id="PTHR47235:SF1">
    <property type="entry name" value="BLR6548 PROTEIN"/>
    <property type="match status" value="1"/>
</dbReference>
<protein>
    <submittedName>
        <fullName evidence="5">ABC transporter substrate-binding protein</fullName>
    </submittedName>
</protein>
<feature type="chain" id="PRO_5046314701" evidence="3">
    <location>
        <begin position="26"/>
        <end position="438"/>
    </location>
</feature>
<feature type="signal peptide" evidence="3">
    <location>
        <begin position="1"/>
        <end position="25"/>
    </location>
</feature>
<evidence type="ECO:0000259" key="4">
    <source>
        <dbReference type="Pfam" id="PF13458"/>
    </source>
</evidence>
<dbReference type="PROSITE" id="PS51257">
    <property type="entry name" value="PROKAR_LIPOPROTEIN"/>
    <property type="match status" value="1"/>
</dbReference>
<dbReference type="Pfam" id="PF13458">
    <property type="entry name" value="Peripla_BP_6"/>
    <property type="match status" value="1"/>
</dbReference>
<dbReference type="SUPFAM" id="SSF53822">
    <property type="entry name" value="Periplasmic binding protein-like I"/>
    <property type="match status" value="1"/>
</dbReference>
<dbReference type="InterPro" id="IPR028082">
    <property type="entry name" value="Peripla_BP_I"/>
</dbReference>
<gene>
    <name evidence="5" type="ORF">RIF23_13700</name>
</gene>
<sequence length="438" mass="47408">MARRQLRMVAVTSAAAVLLSACAGAGDVAETEDADLDVSTGVTDDTVTIGTHSPLTGPASPGYSSIPVGAEAVFDYANDQGGIHDREIEYIIEDDVYDPTNTVEVTEELIHREEIFAMVGGLGTPTHSQVIDTLNNEGVPDLFVSSGALLWNKPEEYPLTYGYQVDYTREGKIQGEYIAENFPDADVGYLQQGDDIADDAAEGLNMYLEDQVVAEETYEPGEDAIDEQMEALATAEAEVVVCSCVPNYVAMMVLTAESIGYEPQFVVSSIGGDTVFLLQLLQEFTDDDVPASALLEGLIATGYLPQAEQSDDPWVALFADIHEEYIPDEPFTDTLLYGMVQGVKFVQLLEEAGEDLTRQTLIDTINDTELSGPGLVPFVAEEGDHSGFTGAYVSEFVDEGQVDVVQEPMVTGRDEGDEIETFDLQRPTPDGVEPFASW</sequence>
<evidence type="ECO:0000313" key="5">
    <source>
        <dbReference type="EMBL" id="MDS1271352.1"/>
    </source>
</evidence>
<evidence type="ECO:0000256" key="1">
    <source>
        <dbReference type="ARBA" id="ARBA00010062"/>
    </source>
</evidence>
<dbReference type="Gene3D" id="3.40.50.2300">
    <property type="match status" value="2"/>
</dbReference>
<dbReference type="PANTHER" id="PTHR47235">
    <property type="entry name" value="BLR6548 PROTEIN"/>
    <property type="match status" value="1"/>
</dbReference>
<organism evidence="5 6">
    <name type="scientific">Lipingzhangella rawalii</name>
    <dbReference type="NCBI Taxonomy" id="2055835"/>
    <lineage>
        <taxon>Bacteria</taxon>
        <taxon>Bacillati</taxon>
        <taxon>Actinomycetota</taxon>
        <taxon>Actinomycetes</taxon>
        <taxon>Streptosporangiales</taxon>
        <taxon>Nocardiopsidaceae</taxon>
        <taxon>Lipingzhangella</taxon>
    </lineage>
</organism>
<feature type="domain" description="Leucine-binding protein" evidence="4">
    <location>
        <begin position="46"/>
        <end position="399"/>
    </location>
</feature>
<dbReference type="CDD" id="cd06343">
    <property type="entry name" value="PBP1_ABC_ligand_binding-like"/>
    <property type="match status" value="1"/>
</dbReference>
<accession>A0ABU2H8M9</accession>
<dbReference type="RefSeq" id="WP_310912877.1">
    <property type="nucleotide sequence ID" value="NZ_JAVLVT010000005.1"/>
</dbReference>
<comment type="similarity">
    <text evidence="1">Belongs to the leucine-binding protein family.</text>
</comment>
<comment type="caution">
    <text evidence="5">The sequence shown here is derived from an EMBL/GenBank/DDBJ whole genome shotgun (WGS) entry which is preliminary data.</text>
</comment>
<keyword evidence="6" id="KW-1185">Reference proteome</keyword>
<dbReference type="Proteomes" id="UP001250214">
    <property type="component" value="Unassembled WGS sequence"/>
</dbReference>
<name>A0ABU2H8M9_9ACTN</name>
<reference evidence="6" key="1">
    <citation type="submission" date="2023-07" db="EMBL/GenBank/DDBJ databases">
        <title>Novel species in the genus Lipingzhangella isolated from Sambhar Salt Lake.</title>
        <authorList>
            <person name="Jiya N."/>
            <person name="Kajale S."/>
            <person name="Sharma A."/>
        </authorList>
    </citation>
    <scope>NUCLEOTIDE SEQUENCE [LARGE SCALE GENOMIC DNA]</scope>
    <source>
        <strain evidence="6">LS1_29</strain>
    </source>
</reference>
<dbReference type="EMBL" id="JAVLVT010000005">
    <property type="protein sequence ID" value="MDS1271352.1"/>
    <property type="molecule type" value="Genomic_DNA"/>
</dbReference>
<evidence type="ECO:0000313" key="6">
    <source>
        <dbReference type="Proteomes" id="UP001250214"/>
    </source>
</evidence>
<proteinExistence type="inferred from homology"/>
<dbReference type="InterPro" id="IPR028081">
    <property type="entry name" value="Leu-bd"/>
</dbReference>
<evidence type="ECO:0000256" key="3">
    <source>
        <dbReference type="SAM" id="SignalP"/>
    </source>
</evidence>
<evidence type="ECO:0000256" key="2">
    <source>
        <dbReference type="ARBA" id="ARBA00022729"/>
    </source>
</evidence>
<keyword evidence="2 3" id="KW-0732">Signal</keyword>